<dbReference type="InterPro" id="IPR050490">
    <property type="entry name" value="Bact_solute-bd_prot1"/>
</dbReference>
<dbReference type="PANTHER" id="PTHR43649">
    <property type="entry name" value="ARABINOSE-BINDING PROTEIN-RELATED"/>
    <property type="match status" value="1"/>
</dbReference>
<feature type="signal peptide" evidence="4">
    <location>
        <begin position="1"/>
        <end position="23"/>
    </location>
</feature>
<keyword evidence="4" id="KW-0732">Signal</keyword>
<evidence type="ECO:0000256" key="1">
    <source>
        <dbReference type="ARBA" id="ARBA00008520"/>
    </source>
</evidence>
<dbReference type="PROSITE" id="PS51257">
    <property type="entry name" value="PROKAR_LIPOPROTEIN"/>
    <property type="match status" value="1"/>
</dbReference>
<comment type="caution">
    <text evidence="5">The sequence shown here is derived from an EMBL/GenBank/DDBJ whole genome shotgun (WGS) entry which is preliminary data.</text>
</comment>
<evidence type="ECO:0000256" key="3">
    <source>
        <dbReference type="SAM" id="MobiDB-lite"/>
    </source>
</evidence>
<dbReference type="AlphaFoldDB" id="A0A9D2I7T7"/>
<dbReference type="EMBL" id="DWYY01000180">
    <property type="protein sequence ID" value="HJA94535.1"/>
    <property type="molecule type" value="Genomic_DNA"/>
</dbReference>
<organism evidence="5 6">
    <name type="scientific">Candidatus Eisenbergiella merdipullorum</name>
    <dbReference type="NCBI Taxonomy" id="2838553"/>
    <lineage>
        <taxon>Bacteria</taxon>
        <taxon>Bacillati</taxon>
        <taxon>Bacillota</taxon>
        <taxon>Clostridia</taxon>
        <taxon>Lachnospirales</taxon>
        <taxon>Lachnospiraceae</taxon>
        <taxon>Eisenbergiella</taxon>
    </lineage>
</organism>
<evidence type="ECO:0000313" key="6">
    <source>
        <dbReference type="Proteomes" id="UP000886858"/>
    </source>
</evidence>
<sequence>MRTHKKMFSLFLATAMSASFLLGCNGESRDDGNQGGDAQKPTEMSQESEKDNADTNGGLASCTLNYVSWIGNDVDQAIMDGFMEENPQINVINRTLDGDTYSTLLMPMLLNDDAPDVFMLKPDMVSSLMKEGYLAPITGTEAIARQKEAMPSINQALSYNGETYAYCLNNSLGSGIVFYNKKYFETNNLEVPTTQEEFEDLCAKIKELGNTPLAVPAAATWLAWYPAQNHYVKTLADEGEFGDTFGAEIKLLEGEIKISDLYRSTFYKMREYLENGWISEAALGMDFIAGAQFLVDGGAAMEVSLGGFASYDVIKEYDGDDFELGAFPLPGIPDENGMRYVASAPDRIIVISATSKNPEAARALYDYFTREDVLTVYLNEQGLFNSGLDVEVDPVLEYTYDVVNDTSKYSQELTSMMFLPAGWKTNLNQYAADVYSGANVDELLEKLDADFDTAMASVDAQDYLNQLKN</sequence>
<feature type="chain" id="PRO_5038450759" evidence="4">
    <location>
        <begin position="24"/>
        <end position="469"/>
    </location>
</feature>
<keyword evidence="2" id="KW-0813">Transport</keyword>
<dbReference type="Gene3D" id="3.40.190.10">
    <property type="entry name" value="Periplasmic binding protein-like II"/>
    <property type="match status" value="2"/>
</dbReference>
<feature type="region of interest" description="Disordered" evidence="3">
    <location>
        <begin position="27"/>
        <end position="56"/>
    </location>
</feature>
<evidence type="ECO:0000256" key="4">
    <source>
        <dbReference type="SAM" id="SignalP"/>
    </source>
</evidence>
<name>A0A9D2I7T7_9FIRM</name>
<proteinExistence type="inferred from homology"/>
<comment type="similarity">
    <text evidence="1">Belongs to the bacterial solute-binding protein 1 family.</text>
</comment>
<reference evidence="5" key="2">
    <citation type="submission" date="2021-04" db="EMBL/GenBank/DDBJ databases">
        <authorList>
            <person name="Gilroy R."/>
        </authorList>
    </citation>
    <scope>NUCLEOTIDE SEQUENCE</scope>
    <source>
        <strain evidence="5">CHK179-7159</strain>
    </source>
</reference>
<dbReference type="InterPro" id="IPR006059">
    <property type="entry name" value="SBP"/>
</dbReference>
<dbReference type="Proteomes" id="UP000886858">
    <property type="component" value="Unassembled WGS sequence"/>
</dbReference>
<dbReference type="PANTHER" id="PTHR43649:SF29">
    <property type="entry name" value="OSMOPROTECTIVE COMPOUNDS-BINDING PROTEIN GGTB"/>
    <property type="match status" value="1"/>
</dbReference>
<evidence type="ECO:0000313" key="5">
    <source>
        <dbReference type="EMBL" id="HJA94535.1"/>
    </source>
</evidence>
<dbReference type="Pfam" id="PF01547">
    <property type="entry name" value="SBP_bac_1"/>
    <property type="match status" value="1"/>
</dbReference>
<accession>A0A9D2I7T7</accession>
<dbReference type="SUPFAM" id="SSF53850">
    <property type="entry name" value="Periplasmic binding protein-like II"/>
    <property type="match status" value="1"/>
</dbReference>
<evidence type="ECO:0000256" key="2">
    <source>
        <dbReference type="ARBA" id="ARBA00022448"/>
    </source>
</evidence>
<gene>
    <name evidence="5" type="ORF">H9717_15720</name>
</gene>
<reference evidence="5" key="1">
    <citation type="journal article" date="2021" name="PeerJ">
        <title>Extensive microbial diversity within the chicken gut microbiome revealed by metagenomics and culture.</title>
        <authorList>
            <person name="Gilroy R."/>
            <person name="Ravi A."/>
            <person name="Getino M."/>
            <person name="Pursley I."/>
            <person name="Horton D.L."/>
            <person name="Alikhan N.F."/>
            <person name="Baker D."/>
            <person name="Gharbi K."/>
            <person name="Hall N."/>
            <person name="Watson M."/>
            <person name="Adriaenssens E.M."/>
            <person name="Foster-Nyarko E."/>
            <person name="Jarju S."/>
            <person name="Secka A."/>
            <person name="Antonio M."/>
            <person name="Oren A."/>
            <person name="Chaudhuri R.R."/>
            <person name="La Ragione R."/>
            <person name="Hildebrand F."/>
            <person name="Pallen M.J."/>
        </authorList>
    </citation>
    <scope>NUCLEOTIDE SEQUENCE</scope>
    <source>
        <strain evidence="5">CHK179-7159</strain>
    </source>
</reference>
<protein>
    <submittedName>
        <fullName evidence="5">Extracellular solute-binding protein</fullName>
    </submittedName>
</protein>